<evidence type="ECO:0000256" key="4">
    <source>
        <dbReference type="ARBA" id="ARBA00022741"/>
    </source>
</evidence>
<feature type="compositionally biased region" description="Basic and acidic residues" evidence="8">
    <location>
        <begin position="7"/>
        <end position="16"/>
    </location>
</feature>
<name>A0ABY4DR44_9NEIS</name>
<feature type="domain" description="DUF3616" evidence="10">
    <location>
        <begin position="460"/>
        <end position="565"/>
    </location>
</feature>
<evidence type="ECO:0000259" key="10">
    <source>
        <dbReference type="Pfam" id="PF12275"/>
    </source>
</evidence>
<dbReference type="RefSeq" id="WP_244784710.1">
    <property type="nucleotide sequence ID" value="NZ_CP091508.1"/>
</dbReference>
<dbReference type="Pfam" id="PF12275">
    <property type="entry name" value="DUF3616"/>
    <property type="match status" value="1"/>
</dbReference>
<evidence type="ECO:0000256" key="7">
    <source>
        <dbReference type="ARBA" id="ARBA00023136"/>
    </source>
</evidence>
<organism evidence="12 13">
    <name type="scientific">Uruburuella testudinis</name>
    <dbReference type="NCBI Taxonomy" id="1282863"/>
    <lineage>
        <taxon>Bacteria</taxon>
        <taxon>Pseudomonadati</taxon>
        <taxon>Pseudomonadota</taxon>
        <taxon>Betaproteobacteria</taxon>
        <taxon>Neisseriales</taxon>
        <taxon>Neisseriaceae</taxon>
        <taxon>Uruburuella</taxon>
    </lineage>
</organism>
<protein>
    <submittedName>
        <fullName evidence="12">DUF3616 domain-containing protein</fullName>
    </submittedName>
</protein>
<feature type="compositionally biased region" description="Basic residues" evidence="8">
    <location>
        <begin position="99"/>
        <end position="114"/>
    </location>
</feature>
<feature type="transmembrane region" description="Helical" evidence="9">
    <location>
        <begin position="157"/>
        <end position="177"/>
    </location>
</feature>
<evidence type="ECO:0000256" key="5">
    <source>
        <dbReference type="ARBA" id="ARBA00022989"/>
    </source>
</evidence>
<gene>
    <name evidence="12" type="ORF">LVJ83_11315</name>
</gene>
<feature type="region of interest" description="Disordered" evidence="8">
    <location>
        <begin position="1"/>
        <end position="129"/>
    </location>
</feature>
<dbReference type="InterPro" id="IPR022060">
    <property type="entry name" value="DUF3616"/>
</dbReference>
<feature type="transmembrane region" description="Helical" evidence="9">
    <location>
        <begin position="183"/>
        <end position="205"/>
    </location>
</feature>
<dbReference type="Pfam" id="PF18967">
    <property type="entry name" value="PycTM"/>
    <property type="match status" value="1"/>
</dbReference>
<comment type="subcellular location">
    <subcellularLocation>
        <location evidence="1">Cell membrane</location>
    </subcellularLocation>
</comment>
<evidence type="ECO:0000256" key="2">
    <source>
        <dbReference type="ARBA" id="ARBA00022475"/>
    </source>
</evidence>
<keyword evidence="13" id="KW-1185">Reference proteome</keyword>
<keyword evidence="7 9" id="KW-0472">Membrane</keyword>
<evidence type="ECO:0000256" key="9">
    <source>
        <dbReference type="SAM" id="Phobius"/>
    </source>
</evidence>
<proteinExistence type="predicted"/>
<feature type="transmembrane region" description="Helical" evidence="9">
    <location>
        <begin position="301"/>
        <end position="323"/>
    </location>
</feature>
<keyword evidence="4" id="KW-0547">Nucleotide-binding</keyword>
<keyword evidence="5 9" id="KW-1133">Transmembrane helix</keyword>
<keyword evidence="6" id="KW-0051">Antiviral defense</keyword>
<feature type="domain" description="Pycsar effector protein" evidence="11">
    <location>
        <begin position="146"/>
        <end position="321"/>
    </location>
</feature>
<evidence type="ECO:0000256" key="6">
    <source>
        <dbReference type="ARBA" id="ARBA00023118"/>
    </source>
</evidence>
<evidence type="ECO:0000256" key="8">
    <source>
        <dbReference type="SAM" id="MobiDB-lite"/>
    </source>
</evidence>
<dbReference type="EMBL" id="CP091508">
    <property type="protein sequence ID" value="UOO81511.1"/>
    <property type="molecule type" value="Genomic_DNA"/>
</dbReference>
<feature type="compositionally biased region" description="Polar residues" evidence="8">
    <location>
        <begin position="71"/>
        <end position="85"/>
    </location>
</feature>
<keyword evidence="2" id="KW-1003">Cell membrane</keyword>
<reference evidence="12 13" key="1">
    <citation type="journal article" date="2022" name="Res Sq">
        <title>Evolution of multicellular longitudinally dividing oral cavity symbionts (Neisseriaceae).</title>
        <authorList>
            <person name="Nyongesa S."/>
            <person name="Weber P."/>
            <person name="Bernet E."/>
            <person name="Pullido F."/>
            <person name="Nieckarz M."/>
            <person name="Delaby M."/>
            <person name="Nieves C."/>
            <person name="Viehboeck T."/>
            <person name="Krause N."/>
            <person name="Rivera-Millot A."/>
            <person name="Nakamura A."/>
            <person name="Vischer N."/>
            <person name="VanNieuwenhze M."/>
            <person name="Brun Y."/>
            <person name="Cava F."/>
            <person name="Bulgheresi S."/>
            <person name="Veyrier F."/>
        </authorList>
    </citation>
    <scope>NUCLEOTIDE SEQUENCE [LARGE SCALE GENOMIC DNA]</scope>
    <source>
        <strain evidence="12 13">CCUG 63373m</strain>
    </source>
</reference>
<dbReference type="InterPro" id="IPR043760">
    <property type="entry name" value="PycTM_dom"/>
</dbReference>
<feature type="compositionally biased region" description="Polar residues" evidence="8">
    <location>
        <begin position="21"/>
        <end position="43"/>
    </location>
</feature>
<evidence type="ECO:0000256" key="3">
    <source>
        <dbReference type="ARBA" id="ARBA00022692"/>
    </source>
</evidence>
<sequence>MTAPPHTPDHEPHPPDHTPTGQNTNAQDSSADPTNPAEETSQAAGIPASVPGTSVAPADADTDTETTATENTIAPDNDSSTTETGTPVMPGPTKEAGLKKKKPAAKKRRNKPAKKAATAKENADDNIGTSKGVETMFRNAFRAELELIALAATKANIMISLNGFIVSALMISGAFIFASSPAFLIPAGIFMFTAAASIVFALISASPERAGLPRALWEWIKDVAARRAKLRDFKQRVIHTEQEFADGEQPNILIYEDRARLSKSQYWQRMQEMLASRSEVYHKMSDQLYWLGMIANKKFKYLNMSYTVFRWGLLASVIAFVGVKSIQNIMPVLAETGQTIKLRNLGINDFDNIYEPSAVQQLPDGRLLVVEDESSRAFSLMKFAEDGTLYEDEALDVRLIRGFKRKLSDLEGLAKDNQGYVYAITSHSRNKKGERRPDREHMLRFKIEGNDVRDVRYFSGLTDALDNDPRLRKLIRSKIDAEVDFEKINIEGLLYDRKQNRLLLGFREPMINELSMIIVVDNPKAMFEENARPRFSEVIFLNLSGGGIRALSYDPVLDTYMIVNEITGHEDNTYSQLWTWNGNPHSEPEPIALPDIINLNNVESIDSITINGESRLMIMSDEGNEKKQRPAKYMMLDYDQLQSKP</sequence>
<keyword evidence="3 9" id="KW-0812">Transmembrane</keyword>
<evidence type="ECO:0000313" key="12">
    <source>
        <dbReference type="EMBL" id="UOO81511.1"/>
    </source>
</evidence>
<evidence type="ECO:0000259" key="11">
    <source>
        <dbReference type="Pfam" id="PF18967"/>
    </source>
</evidence>
<dbReference type="Proteomes" id="UP000829817">
    <property type="component" value="Chromosome"/>
</dbReference>
<accession>A0ABY4DR44</accession>
<evidence type="ECO:0000313" key="13">
    <source>
        <dbReference type="Proteomes" id="UP000829817"/>
    </source>
</evidence>
<evidence type="ECO:0000256" key="1">
    <source>
        <dbReference type="ARBA" id="ARBA00004236"/>
    </source>
</evidence>